<comment type="caution">
    <text evidence="2">The sequence shown here is derived from an EMBL/GenBank/DDBJ whole genome shotgun (WGS) entry which is preliminary data.</text>
</comment>
<sequence length="79" mass="8989">MRRLAPSHPFTMPTFKHELASASLPNPLRHFPPSPPSSHLMLSHPHRSQSRRSCGTLMIYLLRPPRPSLHLLPPPDPLF</sequence>
<dbReference type="EMBL" id="AVOT02061650">
    <property type="protein sequence ID" value="MBW0554834.1"/>
    <property type="molecule type" value="Genomic_DNA"/>
</dbReference>
<name>A0A9Q3J3D8_9BASI</name>
<dbReference type="AlphaFoldDB" id="A0A9Q3J3D8"/>
<evidence type="ECO:0000313" key="2">
    <source>
        <dbReference type="EMBL" id="MBW0554834.1"/>
    </source>
</evidence>
<organism evidence="2 3">
    <name type="scientific">Austropuccinia psidii MF-1</name>
    <dbReference type="NCBI Taxonomy" id="1389203"/>
    <lineage>
        <taxon>Eukaryota</taxon>
        <taxon>Fungi</taxon>
        <taxon>Dikarya</taxon>
        <taxon>Basidiomycota</taxon>
        <taxon>Pucciniomycotina</taxon>
        <taxon>Pucciniomycetes</taxon>
        <taxon>Pucciniales</taxon>
        <taxon>Sphaerophragmiaceae</taxon>
        <taxon>Austropuccinia</taxon>
    </lineage>
</organism>
<accession>A0A9Q3J3D8</accession>
<protein>
    <submittedName>
        <fullName evidence="2">Uncharacterized protein</fullName>
    </submittedName>
</protein>
<reference evidence="2" key="1">
    <citation type="submission" date="2021-03" db="EMBL/GenBank/DDBJ databases">
        <title>Draft genome sequence of rust myrtle Austropuccinia psidii MF-1, a brazilian biotype.</title>
        <authorList>
            <person name="Quecine M.C."/>
            <person name="Pachon D.M.R."/>
            <person name="Bonatelli M.L."/>
            <person name="Correr F.H."/>
            <person name="Franceschini L.M."/>
            <person name="Leite T.F."/>
            <person name="Margarido G.R.A."/>
            <person name="Almeida C.A."/>
            <person name="Ferrarezi J.A."/>
            <person name="Labate C.A."/>
        </authorList>
    </citation>
    <scope>NUCLEOTIDE SEQUENCE</scope>
    <source>
        <strain evidence="2">MF-1</strain>
    </source>
</reference>
<evidence type="ECO:0000256" key="1">
    <source>
        <dbReference type="SAM" id="MobiDB-lite"/>
    </source>
</evidence>
<evidence type="ECO:0000313" key="3">
    <source>
        <dbReference type="Proteomes" id="UP000765509"/>
    </source>
</evidence>
<gene>
    <name evidence="2" type="ORF">O181_094549</name>
</gene>
<feature type="region of interest" description="Disordered" evidence="1">
    <location>
        <begin position="28"/>
        <end position="48"/>
    </location>
</feature>
<proteinExistence type="predicted"/>
<keyword evidence="3" id="KW-1185">Reference proteome</keyword>
<dbReference type="Proteomes" id="UP000765509">
    <property type="component" value="Unassembled WGS sequence"/>
</dbReference>